<comment type="caution">
    <text evidence="1">The sequence shown here is derived from an EMBL/GenBank/DDBJ whole genome shotgun (WGS) entry which is preliminary data.</text>
</comment>
<evidence type="ECO:0000313" key="1">
    <source>
        <dbReference type="EMBL" id="VEL09448.1"/>
    </source>
</evidence>
<proteinExistence type="predicted"/>
<dbReference type="AlphaFoldDB" id="A0A448WE25"/>
<reference evidence="1" key="1">
    <citation type="submission" date="2018-11" db="EMBL/GenBank/DDBJ databases">
        <authorList>
            <consortium name="Pathogen Informatics"/>
        </authorList>
    </citation>
    <scope>NUCLEOTIDE SEQUENCE</scope>
</reference>
<accession>A0A448WE25</accession>
<gene>
    <name evidence="1" type="ORF">PXEA_LOCUS2888</name>
</gene>
<dbReference type="EMBL" id="CAAALY010006353">
    <property type="protein sequence ID" value="VEL09448.1"/>
    <property type="molecule type" value="Genomic_DNA"/>
</dbReference>
<keyword evidence="2" id="KW-1185">Reference proteome</keyword>
<evidence type="ECO:0000313" key="2">
    <source>
        <dbReference type="Proteomes" id="UP000784294"/>
    </source>
</evidence>
<name>A0A448WE25_9PLAT</name>
<protein>
    <submittedName>
        <fullName evidence="1">Uncharacterized protein</fullName>
    </submittedName>
</protein>
<dbReference type="Proteomes" id="UP000784294">
    <property type="component" value="Unassembled WGS sequence"/>
</dbReference>
<organism evidence="1 2">
    <name type="scientific">Protopolystoma xenopodis</name>
    <dbReference type="NCBI Taxonomy" id="117903"/>
    <lineage>
        <taxon>Eukaryota</taxon>
        <taxon>Metazoa</taxon>
        <taxon>Spiralia</taxon>
        <taxon>Lophotrochozoa</taxon>
        <taxon>Platyhelminthes</taxon>
        <taxon>Monogenea</taxon>
        <taxon>Polyopisthocotylea</taxon>
        <taxon>Polystomatidea</taxon>
        <taxon>Polystomatidae</taxon>
        <taxon>Protopolystoma</taxon>
    </lineage>
</organism>
<sequence>MRHVIQPLISYSLNASLDFATHAQMAFGDLEHFEEIMDIRLQNFCHHCCTASLIKLPIHLCSLLCSSSGDSNLKLSQPDPISLQVILFSDASADTATLGLYHEDDTDANSLVHFILSQLSYYLCSDSPVIHSNIPSVQSANSLVDHRLTIWLSLVRLLPVFWTEASWGSDSVSA</sequence>